<keyword evidence="1" id="KW-1133">Transmembrane helix</keyword>
<sequence>MIYYNFSILLVRHILSRLMLGQPQFWYSQFWLQKSIRSNALSEDMFFIVSLIFSISLANLLKSAIFFGNTELSL</sequence>
<dbReference type="EMBL" id="GBRH01214348">
    <property type="protein sequence ID" value="JAD83547.1"/>
    <property type="molecule type" value="Transcribed_RNA"/>
</dbReference>
<feature type="transmembrane region" description="Helical" evidence="1">
    <location>
        <begin position="45"/>
        <end position="68"/>
    </location>
</feature>
<dbReference type="AlphaFoldDB" id="A0A0A9DIG3"/>
<reference evidence="2" key="1">
    <citation type="submission" date="2014-09" db="EMBL/GenBank/DDBJ databases">
        <authorList>
            <person name="Magalhaes I.L.F."/>
            <person name="Oliveira U."/>
            <person name="Santos F.R."/>
            <person name="Vidigal T.H.D.A."/>
            <person name="Brescovit A.D."/>
            <person name="Santos A.J."/>
        </authorList>
    </citation>
    <scope>NUCLEOTIDE SEQUENCE</scope>
    <source>
        <tissue evidence="2">Shoot tissue taken approximately 20 cm above the soil surface</tissue>
    </source>
</reference>
<keyword evidence="1" id="KW-0472">Membrane</keyword>
<proteinExistence type="predicted"/>
<reference evidence="2" key="2">
    <citation type="journal article" date="2015" name="Data Brief">
        <title>Shoot transcriptome of the giant reed, Arundo donax.</title>
        <authorList>
            <person name="Barrero R.A."/>
            <person name="Guerrero F.D."/>
            <person name="Moolhuijzen P."/>
            <person name="Goolsby J.A."/>
            <person name="Tidwell J."/>
            <person name="Bellgard S.E."/>
            <person name="Bellgard M.I."/>
        </authorList>
    </citation>
    <scope>NUCLEOTIDE SEQUENCE</scope>
    <source>
        <tissue evidence="2">Shoot tissue taken approximately 20 cm above the soil surface</tissue>
    </source>
</reference>
<keyword evidence="1" id="KW-0812">Transmembrane</keyword>
<protein>
    <submittedName>
        <fullName evidence="2">Uncharacterized protein</fullName>
    </submittedName>
</protein>
<organism evidence="2">
    <name type="scientific">Arundo donax</name>
    <name type="common">Giant reed</name>
    <name type="synonym">Donax arundinaceus</name>
    <dbReference type="NCBI Taxonomy" id="35708"/>
    <lineage>
        <taxon>Eukaryota</taxon>
        <taxon>Viridiplantae</taxon>
        <taxon>Streptophyta</taxon>
        <taxon>Embryophyta</taxon>
        <taxon>Tracheophyta</taxon>
        <taxon>Spermatophyta</taxon>
        <taxon>Magnoliopsida</taxon>
        <taxon>Liliopsida</taxon>
        <taxon>Poales</taxon>
        <taxon>Poaceae</taxon>
        <taxon>PACMAD clade</taxon>
        <taxon>Arundinoideae</taxon>
        <taxon>Arundineae</taxon>
        <taxon>Arundo</taxon>
    </lineage>
</organism>
<name>A0A0A9DIG3_ARUDO</name>
<evidence type="ECO:0000256" key="1">
    <source>
        <dbReference type="SAM" id="Phobius"/>
    </source>
</evidence>
<accession>A0A0A9DIG3</accession>
<evidence type="ECO:0000313" key="2">
    <source>
        <dbReference type="EMBL" id="JAD83547.1"/>
    </source>
</evidence>